<dbReference type="Proteomes" id="UP000294933">
    <property type="component" value="Unassembled WGS sequence"/>
</dbReference>
<dbReference type="VEuPathDB" id="FungiDB:BD410DRAFT_110956"/>
<name>A0A4Y7QAA4_9AGAM</name>
<gene>
    <name evidence="2" type="ORF">BD410DRAFT_110956</name>
</gene>
<keyword evidence="3" id="KW-1185">Reference proteome</keyword>
<accession>A0A4Y7QAA4</accession>
<reference evidence="2 3" key="1">
    <citation type="submission" date="2018-06" db="EMBL/GenBank/DDBJ databases">
        <title>A transcriptomic atlas of mushroom development highlights an independent origin of complex multicellularity.</title>
        <authorList>
            <consortium name="DOE Joint Genome Institute"/>
            <person name="Krizsan K."/>
            <person name="Almasi E."/>
            <person name="Merenyi Z."/>
            <person name="Sahu N."/>
            <person name="Viragh M."/>
            <person name="Koszo T."/>
            <person name="Mondo S."/>
            <person name="Kiss B."/>
            <person name="Balint B."/>
            <person name="Kues U."/>
            <person name="Barry K."/>
            <person name="Hegedus J.C."/>
            <person name="Henrissat B."/>
            <person name="Johnson J."/>
            <person name="Lipzen A."/>
            <person name="Ohm R."/>
            <person name="Nagy I."/>
            <person name="Pangilinan J."/>
            <person name="Yan J."/>
            <person name="Xiong Y."/>
            <person name="Grigoriev I.V."/>
            <person name="Hibbett D.S."/>
            <person name="Nagy L.G."/>
        </authorList>
    </citation>
    <scope>NUCLEOTIDE SEQUENCE [LARGE SCALE GENOMIC DNA]</scope>
    <source>
        <strain evidence="2 3">SZMC22713</strain>
    </source>
</reference>
<keyword evidence="1" id="KW-0472">Membrane</keyword>
<sequence>MYSSHMDSHPGIVAHSSVARNGCLFLDAPPTISMQYNIADFQTNDLLFSSSIRRMIPISIGISRTFASADFYHTFIFKNTHLRRHKILTGTHDRQTLSCNIHSNRHDQPCPHKSLMWGPRYTLRSNSPSRLREDKLIRFRQRFTSCRPYLACLIYVYLLPPLFFQTAVNVNFDDVLTHILFVNCLAVGVVS</sequence>
<keyword evidence="1" id="KW-0812">Transmembrane</keyword>
<evidence type="ECO:0000313" key="3">
    <source>
        <dbReference type="Proteomes" id="UP000294933"/>
    </source>
</evidence>
<protein>
    <submittedName>
        <fullName evidence="2">Uncharacterized protein</fullName>
    </submittedName>
</protein>
<organism evidence="2 3">
    <name type="scientific">Rickenella mellea</name>
    <dbReference type="NCBI Taxonomy" id="50990"/>
    <lineage>
        <taxon>Eukaryota</taxon>
        <taxon>Fungi</taxon>
        <taxon>Dikarya</taxon>
        <taxon>Basidiomycota</taxon>
        <taxon>Agaricomycotina</taxon>
        <taxon>Agaricomycetes</taxon>
        <taxon>Hymenochaetales</taxon>
        <taxon>Rickenellaceae</taxon>
        <taxon>Rickenella</taxon>
    </lineage>
</organism>
<dbReference type="AlphaFoldDB" id="A0A4Y7QAA4"/>
<evidence type="ECO:0000256" key="1">
    <source>
        <dbReference type="SAM" id="Phobius"/>
    </source>
</evidence>
<proteinExistence type="predicted"/>
<dbReference type="EMBL" id="ML170167">
    <property type="protein sequence ID" value="TDL24158.1"/>
    <property type="molecule type" value="Genomic_DNA"/>
</dbReference>
<feature type="transmembrane region" description="Helical" evidence="1">
    <location>
        <begin position="148"/>
        <end position="168"/>
    </location>
</feature>
<keyword evidence="1" id="KW-1133">Transmembrane helix</keyword>
<evidence type="ECO:0000313" key="2">
    <source>
        <dbReference type="EMBL" id="TDL24158.1"/>
    </source>
</evidence>